<keyword evidence="9 15" id="KW-0492">Microsome</keyword>
<dbReference type="GO" id="GO:0017157">
    <property type="term" value="P:regulation of exocytosis"/>
    <property type="evidence" value="ECO:0007669"/>
    <property type="project" value="TreeGrafter"/>
</dbReference>
<dbReference type="GO" id="GO:0005829">
    <property type="term" value="C:cytosol"/>
    <property type="evidence" value="ECO:0007669"/>
    <property type="project" value="TreeGrafter"/>
</dbReference>
<dbReference type="GO" id="GO:0005886">
    <property type="term" value="C:plasma membrane"/>
    <property type="evidence" value="ECO:0007669"/>
    <property type="project" value="TreeGrafter"/>
</dbReference>
<evidence type="ECO:0000256" key="9">
    <source>
        <dbReference type="ARBA" id="ARBA00022848"/>
    </source>
</evidence>
<dbReference type="GO" id="GO:0008526">
    <property type="term" value="F:phosphatidylinositol transfer activity"/>
    <property type="evidence" value="ECO:0007669"/>
    <property type="project" value="UniProtKB-UniRule"/>
</dbReference>
<dbReference type="AlphaFoldDB" id="G4T811"/>
<comment type="cofactor">
    <cofactor evidence="1">
        <name>heme b</name>
        <dbReference type="ChEBI" id="CHEBI:60344"/>
    </cofactor>
</comment>
<dbReference type="CDD" id="cd00170">
    <property type="entry name" value="SEC14"/>
    <property type="match status" value="1"/>
</dbReference>
<proteinExistence type="inferred from homology"/>
<keyword evidence="4 15" id="KW-0813">Transport</keyword>
<dbReference type="EMBL" id="CAFZ01000014">
    <property type="protein sequence ID" value="CCA67481.1"/>
    <property type="molecule type" value="Genomic_DNA"/>
</dbReference>
<evidence type="ECO:0000313" key="19">
    <source>
        <dbReference type="EMBL" id="CCA67481.1"/>
    </source>
</evidence>
<keyword evidence="10" id="KW-0408">Iron</keyword>
<gene>
    <name evidence="19" type="ORF">PIIN_01310</name>
</gene>
<evidence type="ECO:0000256" key="1">
    <source>
        <dbReference type="ARBA" id="ARBA00001970"/>
    </source>
</evidence>
<evidence type="ECO:0000256" key="14">
    <source>
        <dbReference type="ARBA" id="ARBA00024180"/>
    </source>
</evidence>
<keyword evidence="8 15" id="KW-0256">Endoplasmic reticulum</keyword>
<dbReference type="PANTHER" id="PTHR47669:SF1">
    <property type="entry name" value="PHOSPHATIDYLINOSITOL TRANSFER PROTEIN SFH5"/>
    <property type="match status" value="1"/>
</dbReference>
<organism evidence="19 20">
    <name type="scientific">Serendipita indica (strain DSM 11827)</name>
    <name type="common">Root endophyte fungus</name>
    <name type="synonym">Piriformospora indica</name>
    <dbReference type="NCBI Taxonomy" id="1109443"/>
    <lineage>
        <taxon>Eukaryota</taxon>
        <taxon>Fungi</taxon>
        <taxon>Dikarya</taxon>
        <taxon>Basidiomycota</taxon>
        <taxon>Agaricomycotina</taxon>
        <taxon>Agaricomycetes</taxon>
        <taxon>Sebacinales</taxon>
        <taxon>Serendipitaceae</taxon>
        <taxon>Serendipita</taxon>
    </lineage>
</organism>
<dbReference type="PROSITE" id="PS50191">
    <property type="entry name" value="CRAL_TRIO"/>
    <property type="match status" value="1"/>
</dbReference>
<dbReference type="GO" id="GO:0005789">
    <property type="term" value="C:endoplasmic reticulum membrane"/>
    <property type="evidence" value="ECO:0007669"/>
    <property type="project" value="UniProtKB-SubCell"/>
</dbReference>
<dbReference type="InterPro" id="IPR036273">
    <property type="entry name" value="CRAL/TRIO_N_dom_sf"/>
</dbReference>
<feature type="transmembrane region" description="Helical" evidence="17">
    <location>
        <begin position="227"/>
        <end position="246"/>
    </location>
</feature>
<dbReference type="Pfam" id="PF00650">
    <property type="entry name" value="CRAL_TRIO"/>
    <property type="match status" value="1"/>
</dbReference>
<dbReference type="InterPro" id="IPR036865">
    <property type="entry name" value="CRAL-TRIO_dom_sf"/>
</dbReference>
<evidence type="ECO:0000256" key="5">
    <source>
        <dbReference type="ARBA" id="ARBA00022490"/>
    </source>
</evidence>
<accession>G4T811</accession>
<evidence type="ECO:0000256" key="4">
    <source>
        <dbReference type="ARBA" id="ARBA00022448"/>
    </source>
</evidence>
<evidence type="ECO:0000256" key="2">
    <source>
        <dbReference type="ARBA" id="ARBA00004406"/>
    </source>
</evidence>
<dbReference type="SUPFAM" id="SSF52087">
    <property type="entry name" value="CRAL/TRIO domain"/>
    <property type="match status" value="1"/>
</dbReference>
<feature type="region of interest" description="Disordered" evidence="16">
    <location>
        <begin position="1"/>
        <end position="28"/>
    </location>
</feature>
<evidence type="ECO:0000256" key="11">
    <source>
        <dbReference type="ARBA" id="ARBA00023055"/>
    </source>
</evidence>
<comment type="catalytic activity">
    <reaction evidence="13">
        <text>a 1,2-diacyl-sn-glycero-3-phospho-(1D-myo-inositol)(in) = a 1,2-diacyl-sn-glycero-3-phospho-(1D-myo-inositol)(out)</text>
        <dbReference type="Rhea" id="RHEA:38691"/>
        <dbReference type="ChEBI" id="CHEBI:57880"/>
    </reaction>
    <physiologicalReaction direction="left-to-right" evidence="13">
        <dbReference type="Rhea" id="RHEA:38692"/>
    </physiologicalReaction>
</comment>
<evidence type="ECO:0000259" key="18">
    <source>
        <dbReference type="PROSITE" id="PS50191"/>
    </source>
</evidence>
<dbReference type="InParanoid" id="G4T811"/>
<dbReference type="SUPFAM" id="SSF46938">
    <property type="entry name" value="CRAL/TRIO N-terminal domain"/>
    <property type="match status" value="1"/>
</dbReference>
<evidence type="ECO:0000256" key="13">
    <source>
        <dbReference type="ARBA" id="ARBA00024146"/>
    </source>
</evidence>
<dbReference type="STRING" id="1109443.G4T811"/>
<evidence type="ECO:0000256" key="3">
    <source>
        <dbReference type="ARBA" id="ARBA00006667"/>
    </source>
</evidence>
<keyword evidence="20" id="KW-1185">Reference proteome</keyword>
<comment type="caution">
    <text evidence="19">The sequence shown here is derived from an EMBL/GenBank/DDBJ whole genome shotgun (WGS) entry which is preliminary data.</text>
</comment>
<evidence type="ECO:0000256" key="17">
    <source>
        <dbReference type="SAM" id="Phobius"/>
    </source>
</evidence>
<comment type="subcellular location">
    <subcellularLocation>
        <location evidence="15">Cytoplasm</location>
    </subcellularLocation>
    <subcellularLocation>
        <location evidence="2 15">Endoplasmic reticulum membrane</location>
        <topology evidence="2 15">Peripheral membrane protein</topology>
    </subcellularLocation>
    <subcellularLocation>
        <location evidence="15">Microsome membrane</location>
        <topology evidence="15">Peripheral membrane protein</topology>
    </subcellularLocation>
</comment>
<dbReference type="PANTHER" id="PTHR47669">
    <property type="entry name" value="PHOSPHATIDYLINOSITOL TRANSFER PROTEIN SFH5"/>
    <property type="match status" value="1"/>
</dbReference>
<comment type="function">
    <text evidence="14">Non-classical phosphatidylinositol (PtdIns) transfer protein (PITP), which exhibits PtdIns-binding/transfer activity in the absence of detectable PtdCho-binding/transfer activity. Regulates PtdIns(4,5)P2 homeostasis at the plasma membrane. Heme-binding protein that may play a role in organic oxidant-induced stress responses.</text>
</comment>
<evidence type="ECO:0000256" key="10">
    <source>
        <dbReference type="ARBA" id="ARBA00023004"/>
    </source>
</evidence>
<dbReference type="OMA" id="MVQIHDY"/>
<feature type="domain" description="CRAL-TRIO" evidence="18">
    <location>
        <begin position="113"/>
        <end position="288"/>
    </location>
</feature>
<keyword evidence="17" id="KW-1133">Transmembrane helix</keyword>
<dbReference type="GO" id="GO:0032541">
    <property type="term" value="C:cortical endoplasmic reticulum"/>
    <property type="evidence" value="ECO:0007669"/>
    <property type="project" value="TreeGrafter"/>
</dbReference>
<dbReference type="GO" id="GO:0043001">
    <property type="term" value="P:Golgi to plasma membrane protein transport"/>
    <property type="evidence" value="ECO:0007669"/>
    <property type="project" value="TreeGrafter"/>
</dbReference>
<dbReference type="eggNOG" id="KOG1471">
    <property type="taxonomic scope" value="Eukaryota"/>
</dbReference>
<dbReference type="Proteomes" id="UP000007148">
    <property type="component" value="Unassembled WGS sequence"/>
</dbReference>
<evidence type="ECO:0000313" key="20">
    <source>
        <dbReference type="Proteomes" id="UP000007148"/>
    </source>
</evidence>
<sequence>MSAEQPTEAHAPEQPSTTVPEVEEPQNELTKAFSEQDIQGVKFLRSKLPEIAEEVYSEKGKTISLWGVDLSPTAPTAKSSVVLVKFVRARPGNLEAAKDMLVSTLKWRKDFKVDGITSESFPEDVFGKVGVIAGHDKGGRPVTYNFYGSTDPNIVFKDVDQFLRWRVGLMERGIQLINFETVDSMVQVHDYAGVSIMGGRTANSKAAAKQASQIFSDYYPELLYKKFFVSVPAVLTWIFWTFTALLSPATREKMSVVGSGPETISDALLPVIDKGELPKRYGGEGSDI</sequence>
<dbReference type="InterPro" id="IPR001251">
    <property type="entry name" value="CRAL-TRIO_dom"/>
</dbReference>
<evidence type="ECO:0000256" key="16">
    <source>
        <dbReference type="SAM" id="MobiDB-lite"/>
    </source>
</evidence>
<keyword evidence="7" id="KW-0479">Metal-binding</keyword>
<evidence type="ECO:0000256" key="15">
    <source>
        <dbReference type="RuleBase" id="RU367059"/>
    </source>
</evidence>
<keyword evidence="17" id="KW-0812">Transmembrane</keyword>
<protein>
    <recommendedName>
        <fullName evidence="15">Phosphatidylinositol transfer protein SFH5</fullName>
        <shortName evidence="15">PITP SFH5</shortName>
    </recommendedName>
</protein>
<comment type="similarity">
    <text evidence="3 15">Belongs to the SFH5 family.</text>
</comment>
<name>G4T811_SERID</name>
<dbReference type="SMART" id="SM00516">
    <property type="entry name" value="SEC14"/>
    <property type="match status" value="1"/>
</dbReference>
<dbReference type="HOGENOM" id="CLU_045138_0_0_1"/>
<dbReference type="Gene3D" id="3.40.525.10">
    <property type="entry name" value="CRAL-TRIO lipid binding domain"/>
    <property type="match status" value="1"/>
</dbReference>
<dbReference type="InterPro" id="IPR042938">
    <property type="entry name" value="Sfh5"/>
</dbReference>
<keyword evidence="6" id="KW-0349">Heme</keyword>
<evidence type="ECO:0000256" key="6">
    <source>
        <dbReference type="ARBA" id="ARBA00022617"/>
    </source>
</evidence>
<dbReference type="GO" id="GO:0046872">
    <property type="term" value="F:metal ion binding"/>
    <property type="evidence" value="ECO:0007669"/>
    <property type="project" value="UniProtKB-KW"/>
</dbReference>
<evidence type="ECO:0000256" key="8">
    <source>
        <dbReference type="ARBA" id="ARBA00022824"/>
    </source>
</evidence>
<evidence type="ECO:0000256" key="7">
    <source>
        <dbReference type="ARBA" id="ARBA00022723"/>
    </source>
</evidence>
<keyword evidence="12 15" id="KW-0472">Membrane</keyword>
<keyword evidence="11 15" id="KW-0445">Lipid transport</keyword>
<evidence type="ECO:0000256" key="12">
    <source>
        <dbReference type="ARBA" id="ARBA00023136"/>
    </source>
</evidence>
<dbReference type="OrthoDB" id="75724at2759"/>
<reference evidence="19 20" key="1">
    <citation type="journal article" date="2011" name="PLoS Pathog.">
        <title>Endophytic Life Strategies Decoded by Genome and Transcriptome Analyses of the Mutualistic Root Symbiont Piriformospora indica.</title>
        <authorList>
            <person name="Zuccaro A."/>
            <person name="Lahrmann U."/>
            <person name="Guldener U."/>
            <person name="Langen G."/>
            <person name="Pfiffi S."/>
            <person name="Biedenkopf D."/>
            <person name="Wong P."/>
            <person name="Samans B."/>
            <person name="Grimm C."/>
            <person name="Basiewicz M."/>
            <person name="Murat C."/>
            <person name="Martin F."/>
            <person name="Kogel K.H."/>
        </authorList>
    </citation>
    <scope>NUCLEOTIDE SEQUENCE [LARGE SCALE GENOMIC DNA]</scope>
    <source>
        <strain evidence="19 20">DSM 11827</strain>
    </source>
</reference>
<keyword evidence="5 15" id="KW-0963">Cytoplasm</keyword>